<keyword evidence="6" id="KW-0832">Ubl conjugation</keyword>
<evidence type="ECO:0000256" key="4">
    <source>
        <dbReference type="ARBA" id="ARBA00022499"/>
    </source>
</evidence>
<evidence type="ECO:0000313" key="17">
    <source>
        <dbReference type="RefSeq" id="XP_010475306.1"/>
    </source>
</evidence>
<evidence type="ECO:0000256" key="12">
    <source>
        <dbReference type="ARBA" id="ARBA00093359"/>
    </source>
</evidence>
<dbReference type="PANTHER" id="PTHR13453:SF1">
    <property type="entry name" value="KAT8 REGULATORY NSL COMPLEX SUBUNIT 2"/>
    <property type="match status" value="1"/>
</dbReference>
<feature type="region of interest" description="Disordered" evidence="14">
    <location>
        <begin position="1"/>
        <end position="50"/>
    </location>
</feature>
<reference evidence="16" key="2">
    <citation type="journal article" date="2014" name="Nat. Commun.">
        <title>The emerging biofuel crop Camelina sativa retains a highly undifferentiated hexaploid genome structure.</title>
        <authorList>
            <person name="Kagale S."/>
            <person name="Koh C."/>
            <person name="Nixon J."/>
            <person name="Bollina V."/>
            <person name="Clarke W.E."/>
            <person name="Tuteja R."/>
            <person name="Spillane C."/>
            <person name="Robinson S.J."/>
            <person name="Links M.G."/>
            <person name="Clarke C."/>
            <person name="Higgins E.E."/>
            <person name="Huebert T."/>
            <person name="Sharpe A.G."/>
            <person name="Parkin I.A."/>
        </authorList>
    </citation>
    <scope>NUCLEOTIDE SEQUENCE [LARGE SCALE GENOMIC DNA]</scope>
    <source>
        <strain evidence="16">r\DH55</strain>
    </source>
</reference>
<keyword evidence="7" id="KW-0156">Chromatin regulator</keyword>
<organism evidence="16 18">
    <name type="scientific">Camelina sativa</name>
    <name type="common">False flax</name>
    <name type="synonym">Myagrum sativum</name>
    <dbReference type="NCBI Taxonomy" id="90675"/>
    <lineage>
        <taxon>Eukaryota</taxon>
        <taxon>Viridiplantae</taxon>
        <taxon>Streptophyta</taxon>
        <taxon>Embryophyta</taxon>
        <taxon>Tracheophyta</taxon>
        <taxon>Spermatophyta</taxon>
        <taxon>Magnoliopsida</taxon>
        <taxon>eudicotyledons</taxon>
        <taxon>Gunneridae</taxon>
        <taxon>Pentapetalae</taxon>
        <taxon>rosids</taxon>
        <taxon>malvids</taxon>
        <taxon>Brassicales</taxon>
        <taxon>Brassicaceae</taxon>
        <taxon>Camelineae</taxon>
        <taxon>Camelina</taxon>
    </lineage>
</organism>
<comment type="function">
    <text evidence="12">Non-catalytic component of the NSL histone acetyltransferase complex, a multiprotein complex that mediates histone H4 acetylation at 'Lys-5'- and 'Lys-8' (H4K5ac and H4K8ac) at transcription start sites and promotes transcription initiation. Required for NSL complex stability and for transcription of intraciliary transport genes in both ciliated and non-ciliated cells by regulating histone H4 acetylation at 'Lys-5'- and 'Lys-12' (H4K5ac and H4K12ac). This is necessary for cilium assembly in ciliated cells and for organization of the microtubule cytoskeleton in non-ciliated cells. Required within the NSL complex to maintain nuclear architecture stability by promoting KAT8-mediated acetylation of lamin LMNA.</text>
</comment>
<feature type="region of interest" description="Disordered" evidence="14">
    <location>
        <begin position="265"/>
        <end position="284"/>
    </location>
</feature>
<evidence type="ECO:0000313" key="18">
    <source>
        <dbReference type="RefSeq" id="XP_010475307.1"/>
    </source>
</evidence>
<dbReference type="GeneID" id="104754740"/>
<keyword evidence="4" id="KW-1017">Isopeptide bond</keyword>
<evidence type="ECO:0000256" key="14">
    <source>
        <dbReference type="SAM" id="MobiDB-lite"/>
    </source>
</evidence>
<feature type="domain" description="KANL2-like probable zinc-finger" evidence="15">
    <location>
        <begin position="158"/>
        <end position="222"/>
    </location>
</feature>
<name>A0ABM0WRY4_CAMSA</name>
<feature type="region of interest" description="Disordered" evidence="14">
    <location>
        <begin position="111"/>
        <end position="150"/>
    </location>
</feature>
<comment type="subcellular location">
    <subcellularLocation>
        <location evidence="2">Mitochondrion</location>
    </subcellularLocation>
    <subcellularLocation>
        <location evidence="1">Nucleus</location>
    </subcellularLocation>
</comment>
<evidence type="ECO:0000256" key="9">
    <source>
        <dbReference type="ARBA" id="ARBA00023242"/>
    </source>
</evidence>
<evidence type="ECO:0000256" key="8">
    <source>
        <dbReference type="ARBA" id="ARBA00023128"/>
    </source>
</evidence>
<dbReference type="InterPro" id="IPR026316">
    <property type="entry name" value="NSL2"/>
</dbReference>
<evidence type="ECO:0000256" key="2">
    <source>
        <dbReference type="ARBA" id="ARBA00004173"/>
    </source>
</evidence>
<proteinExistence type="predicted"/>
<evidence type="ECO:0000256" key="5">
    <source>
        <dbReference type="ARBA" id="ARBA00022553"/>
    </source>
</evidence>
<feature type="compositionally biased region" description="Low complexity" evidence="14">
    <location>
        <begin position="1"/>
        <end position="13"/>
    </location>
</feature>
<evidence type="ECO:0000256" key="13">
    <source>
        <dbReference type="ARBA" id="ARBA00093543"/>
    </source>
</evidence>
<accession>A0ABM0WRY4</accession>
<dbReference type="InterPro" id="IPR025927">
    <property type="entry name" value="Znf_KANL2-like"/>
</dbReference>
<evidence type="ECO:0000256" key="3">
    <source>
        <dbReference type="ARBA" id="ARBA00015508"/>
    </source>
</evidence>
<dbReference type="RefSeq" id="XP_010475306.1">
    <property type="nucleotide sequence ID" value="XM_010477004.2"/>
</dbReference>
<evidence type="ECO:0000313" key="16">
    <source>
        <dbReference type="Proteomes" id="UP000694864"/>
    </source>
</evidence>
<keyword evidence="9" id="KW-0539">Nucleus</keyword>
<evidence type="ECO:0000256" key="10">
    <source>
        <dbReference type="ARBA" id="ARBA00032947"/>
    </source>
</evidence>
<comment type="subunit">
    <text evidence="13">Component of the NSL complex at least composed of KAT8/MOF, KANSL1, KANSL2, KANSL3, MCRS1, PHF20, OGT1/OGT, WDR5 and HCFC1.</text>
</comment>
<reference evidence="17 18" key="3">
    <citation type="submission" date="2025-05" db="UniProtKB">
        <authorList>
            <consortium name="RefSeq"/>
        </authorList>
    </citation>
    <scope>IDENTIFICATION</scope>
    <source>
        <tissue evidence="17 18">Leaf</tissue>
    </source>
</reference>
<dbReference type="Pfam" id="PF13891">
    <property type="entry name" value="zf-C3HC3H_KANSL2"/>
    <property type="match status" value="1"/>
</dbReference>
<protein>
    <recommendedName>
        <fullName evidence="3">KAT8 regulatory NSL complex subunit 2</fullName>
    </recommendedName>
    <alternativeName>
        <fullName evidence="11">NSL complex protein NSL2</fullName>
    </alternativeName>
    <alternativeName>
        <fullName evidence="10">Non-specific lethal 2 homolog</fullName>
    </alternativeName>
</protein>
<dbReference type="RefSeq" id="XP_010475307.1">
    <property type="nucleotide sequence ID" value="XM_010477005.2"/>
</dbReference>
<feature type="compositionally biased region" description="Low complexity" evidence="14">
    <location>
        <begin position="32"/>
        <end position="50"/>
    </location>
</feature>
<dbReference type="PANTHER" id="PTHR13453">
    <property type="entry name" value="KAT8 REGULATORY NSL COMPLEX SUBUNIT 2"/>
    <property type="match status" value="1"/>
</dbReference>
<keyword evidence="5" id="KW-0597">Phosphoprotein</keyword>
<gene>
    <name evidence="17 18" type="primary">LOC104754740</name>
</gene>
<keyword evidence="8" id="KW-0496">Mitochondrion</keyword>
<evidence type="ECO:0000256" key="11">
    <source>
        <dbReference type="ARBA" id="ARBA00033378"/>
    </source>
</evidence>
<sequence length="284" mass="31337">MASASKQNPSSSKPPKHPSPVTASIPSKSGLPEESQSRNPNNNPSSSSPISMAVEDQILGRSTHLTRPELLRRRSHNLKQLARCYRDHYWALMEDLKAQHRYYSWNYGVSPFKDENHQQNKRRKVEGGGNTGDEIEGSGDNDNNNNSNDGGVKSGNCVACGSGCKSKAMALTNYCQLHILMDKKQKLYTSCTYVNKRAQSKAITCPKPTLASTVPALCNVHFQKAQKDVARALKDAGHNVSSASRPPPKLHDIVAAFVHHIQAKRKDPRKEAKLKSLVKEEITS</sequence>
<dbReference type="Proteomes" id="UP000694864">
    <property type="component" value="Chromosome 17"/>
</dbReference>
<evidence type="ECO:0000256" key="6">
    <source>
        <dbReference type="ARBA" id="ARBA00022843"/>
    </source>
</evidence>
<evidence type="ECO:0000259" key="15">
    <source>
        <dbReference type="Pfam" id="PF13891"/>
    </source>
</evidence>
<evidence type="ECO:0000256" key="7">
    <source>
        <dbReference type="ARBA" id="ARBA00022853"/>
    </source>
</evidence>
<evidence type="ECO:0000256" key="1">
    <source>
        <dbReference type="ARBA" id="ARBA00004123"/>
    </source>
</evidence>
<feature type="compositionally biased region" description="Low complexity" evidence="14">
    <location>
        <begin position="140"/>
        <end position="150"/>
    </location>
</feature>
<keyword evidence="16" id="KW-1185">Reference proteome</keyword>
<reference evidence="16" key="1">
    <citation type="journal article" date="1997" name="Nucleic Acids Res.">
        <title>tRNAscan-SE: a program for improved detection of transfer RNA genes in genomic sequence.</title>
        <authorList>
            <person name="Lowe T.M."/>
            <person name="Eddy S.R."/>
        </authorList>
    </citation>
    <scope>NUCLEOTIDE SEQUENCE [LARGE SCALE GENOMIC DNA]</scope>
    <source>
        <strain evidence="16">r\DH55</strain>
    </source>
</reference>